<accession>A0A0G0TA67</accession>
<feature type="non-terminal residue" evidence="1">
    <location>
        <position position="1"/>
    </location>
</feature>
<evidence type="ECO:0000313" key="1">
    <source>
        <dbReference type="EMBL" id="KKR34752.1"/>
    </source>
</evidence>
<dbReference type="AlphaFoldDB" id="A0A0G0TA67"/>
<organism evidence="1 2">
    <name type="scientific">Candidatus Magasanikbacteria bacterium GW2011_GWA2_40_10</name>
    <dbReference type="NCBI Taxonomy" id="1619037"/>
    <lineage>
        <taxon>Bacteria</taxon>
        <taxon>Candidatus Magasanikiibacteriota</taxon>
    </lineage>
</organism>
<dbReference type="Proteomes" id="UP000034855">
    <property type="component" value="Unassembled WGS sequence"/>
</dbReference>
<dbReference type="Gene3D" id="3.40.50.920">
    <property type="match status" value="1"/>
</dbReference>
<comment type="caution">
    <text evidence="1">The sequence shown here is derived from an EMBL/GenBank/DDBJ whole genome shotgun (WGS) entry which is preliminary data.</text>
</comment>
<proteinExistence type="predicted"/>
<name>A0A0G0TA67_9BACT</name>
<protein>
    <submittedName>
        <fullName evidence="1">Pyruvate flavodoxin/ferredoxin oxidoreductase domain protein</fullName>
    </submittedName>
</protein>
<dbReference type="InterPro" id="IPR009014">
    <property type="entry name" value="Transketo_C/PFOR_II"/>
</dbReference>
<dbReference type="STRING" id="1619037.UT67_C0007G0001"/>
<dbReference type="EMBL" id="LBXR01000007">
    <property type="protein sequence ID" value="KKR34752.1"/>
    <property type="molecule type" value="Genomic_DNA"/>
</dbReference>
<sequence length="60" mass="6921">VVKKILEKAKRVLNVECNYTAQMSGLICEKTGIEIKNNLLKFDGRPFYPEEIIARIKKLL</sequence>
<reference evidence="1 2" key="1">
    <citation type="journal article" date="2015" name="Nature">
        <title>rRNA introns, odd ribosomes, and small enigmatic genomes across a large radiation of phyla.</title>
        <authorList>
            <person name="Brown C.T."/>
            <person name="Hug L.A."/>
            <person name="Thomas B.C."/>
            <person name="Sharon I."/>
            <person name="Castelle C.J."/>
            <person name="Singh A."/>
            <person name="Wilkins M.J."/>
            <person name="Williams K.H."/>
            <person name="Banfield J.F."/>
        </authorList>
    </citation>
    <scope>NUCLEOTIDE SEQUENCE [LARGE SCALE GENOMIC DNA]</scope>
</reference>
<evidence type="ECO:0000313" key="2">
    <source>
        <dbReference type="Proteomes" id="UP000034855"/>
    </source>
</evidence>
<keyword evidence="1" id="KW-0670">Pyruvate</keyword>
<dbReference type="SUPFAM" id="SSF52922">
    <property type="entry name" value="TK C-terminal domain-like"/>
    <property type="match status" value="1"/>
</dbReference>
<gene>
    <name evidence="1" type="ORF">UT67_C0007G0001</name>
</gene>